<keyword evidence="7" id="KW-0472">Membrane</keyword>
<comment type="similarity">
    <text evidence="11">Belongs to the TRAFAC class myosin-kinesin ATPase superfamily. Kinesin family.</text>
</comment>
<keyword evidence="4 11" id="KW-0067">ATP-binding</keyword>
<feature type="coiled-coil region" evidence="12">
    <location>
        <begin position="469"/>
        <end position="496"/>
    </location>
</feature>
<evidence type="ECO:0000259" key="14">
    <source>
        <dbReference type="PROSITE" id="PS50067"/>
    </source>
</evidence>
<evidence type="ECO:0000256" key="6">
    <source>
        <dbReference type="ARBA" id="ARBA00023128"/>
    </source>
</evidence>
<feature type="coiled-coil region" evidence="12">
    <location>
        <begin position="366"/>
        <end position="437"/>
    </location>
</feature>
<dbReference type="GO" id="GO:0031966">
    <property type="term" value="C:mitochondrial membrane"/>
    <property type="evidence" value="ECO:0007669"/>
    <property type="project" value="UniProtKB-SubCell"/>
</dbReference>
<evidence type="ECO:0000256" key="12">
    <source>
        <dbReference type="SAM" id="Coils"/>
    </source>
</evidence>
<dbReference type="FunFam" id="3.40.850.10:FF:000063">
    <property type="entry name" value="Kinesin-like protein"/>
    <property type="match status" value="1"/>
</dbReference>
<evidence type="ECO:0000256" key="7">
    <source>
        <dbReference type="ARBA" id="ARBA00023136"/>
    </source>
</evidence>
<dbReference type="SUPFAM" id="SSF52540">
    <property type="entry name" value="P-loop containing nucleoside triphosphate hydrolases"/>
    <property type="match status" value="1"/>
</dbReference>
<dbReference type="InterPro" id="IPR008984">
    <property type="entry name" value="SMAD_FHA_dom_sf"/>
</dbReference>
<gene>
    <name evidence="15" type="ORF">TCAL_12159</name>
</gene>
<dbReference type="PROSITE" id="PS50067">
    <property type="entry name" value="KINESIN_MOTOR_2"/>
    <property type="match status" value="1"/>
</dbReference>
<dbReference type="GO" id="GO:0008017">
    <property type="term" value="F:microtubule binding"/>
    <property type="evidence" value="ECO:0007669"/>
    <property type="project" value="InterPro"/>
</dbReference>
<dbReference type="InterPro" id="IPR022140">
    <property type="entry name" value="Kinesin-like_KIF1-typ"/>
</dbReference>
<keyword evidence="5 12" id="KW-0175">Coiled coil</keyword>
<evidence type="ECO:0000313" key="15">
    <source>
        <dbReference type="EMBL" id="TRY68620.1"/>
    </source>
</evidence>
<evidence type="ECO:0000256" key="3">
    <source>
        <dbReference type="ARBA" id="ARBA00022741"/>
    </source>
</evidence>
<evidence type="ECO:0000256" key="5">
    <source>
        <dbReference type="ARBA" id="ARBA00023054"/>
    </source>
</evidence>
<evidence type="ECO:0000256" key="13">
    <source>
        <dbReference type="SAM" id="MobiDB-lite"/>
    </source>
</evidence>
<comment type="subcellular location">
    <subcellularLocation>
        <location evidence="1">Mitochondrion membrane</location>
        <topology evidence="1">Peripheral membrane protein</topology>
    </subcellularLocation>
</comment>
<protein>
    <recommendedName>
        <fullName evidence="10">Kinesin-like protein 6</fullName>
    </recommendedName>
</protein>
<keyword evidence="6" id="KW-0496">Mitochondrion</keyword>
<organism evidence="15 16">
    <name type="scientific">Tigriopus californicus</name>
    <name type="common">Marine copepod</name>
    <dbReference type="NCBI Taxonomy" id="6832"/>
    <lineage>
        <taxon>Eukaryota</taxon>
        <taxon>Metazoa</taxon>
        <taxon>Ecdysozoa</taxon>
        <taxon>Arthropoda</taxon>
        <taxon>Crustacea</taxon>
        <taxon>Multicrustacea</taxon>
        <taxon>Hexanauplia</taxon>
        <taxon>Copepoda</taxon>
        <taxon>Harpacticoida</taxon>
        <taxon>Harpacticidae</taxon>
        <taxon>Tigriopus</taxon>
    </lineage>
</organism>
<dbReference type="PRINTS" id="PR00380">
    <property type="entry name" value="KINESINHEAVY"/>
</dbReference>
<dbReference type="Pfam" id="PF00498">
    <property type="entry name" value="FHA"/>
    <property type="match status" value="1"/>
</dbReference>
<dbReference type="SUPFAM" id="SSF49562">
    <property type="entry name" value="C2 domain (Calcium/lipid-binding domain, CaLB)"/>
    <property type="match status" value="1"/>
</dbReference>
<dbReference type="GO" id="GO:0005524">
    <property type="term" value="F:ATP binding"/>
    <property type="evidence" value="ECO:0007669"/>
    <property type="project" value="UniProtKB-UniRule"/>
</dbReference>
<evidence type="ECO:0000256" key="1">
    <source>
        <dbReference type="ARBA" id="ARBA00004318"/>
    </source>
</evidence>
<dbReference type="GO" id="GO:0007018">
    <property type="term" value="P:microtubule-based movement"/>
    <property type="evidence" value="ECO:0007669"/>
    <property type="project" value="InterPro"/>
</dbReference>
<dbReference type="EMBL" id="VCGU01000010">
    <property type="protein sequence ID" value="TRY68620.1"/>
    <property type="molecule type" value="Genomic_DNA"/>
</dbReference>
<dbReference type="AlphaFoldDB" id="A0A553NT75"/>
<dbReference type="InterPro" id="IPR001752">
    <property type="entry name" value="Kinesin_motor_dom"/>
</dbReference>
<dbReference type="Gene3D" id="3.40.850.10">
    <property type="entry name" value="Kinesin motor domain"/>
    <property type="match status" value="1"/>
</dbReference>
<evidence type="ECO:0000256" key="8">
    <source>
        <dbReference type="ARBA" id="ARBA00023175"/>
    </source>
</evidence>
<evidence type="ECO:0000256" key="10">
    <source>
        <dbReference type="ARBA" id="ARBA00079247"/>
    </source>
</evidence>
<dbReference type="FunFam" id="2.60.200.20:FF:000034">
    <property type="entry name" value="kinesin-like protein KIF28P"/>
    <property type="match status" value="1"/>
</dbReference>
<feature type="domain" description="Kinesin motor" evidence="14">
    <location>
        <begin position="11"/>
        <end position="365"/>
    </location>
</feature>
<reference evidence="15 16" key="1">
    <citation type="journal article" date="2018" name="Nat. Ecol. Evol.">
        <title>Genomic signatures of mitonuclear coevolution across populations of Tigriopus californicus.</title>
        <authorList>
            <person name="Barreto F.S."/>
            <person name="Watson E.T."/>
            <person name="Lima T.G."/>
            <person name="Willett C.S."/>
            <person name="Edmands S."/>
            <person name="Li W."/>
            <person name="Burton R.S."/>
        </authorList>
    </citation>
    <scope>NUCLEOTIDE SEQUENCE [LARGE SCALE GENOMIC DNA]</scope>
    <source>
        <strain evidence="15 16">San Diego</strain>
    </source>
</reference>
<evidence type="ECO:0000313" key="16">
    <source>
        <dbReference type="Proteomes" id="UP000318571"/>
    </source>
</evidence>
<dbReference type="InterPro" id="IPR027417">
    <property type="entry name" value="P-loop_NTPase"/>
</dbReference>
<dbReference type="SMART" id="SM00129">
    <property type="entry name" value="KISc"/>
    <property type="match status" value="1"/>
</dbReference>
<comment type="function">
    <text evidence="9">Microtubule-dependent motor protein required for mitochondrion morphology and transport of mitochondria in neuronal cells.</text>
</comment>
<dbReference type="PANTHER" id="PTHR47117">
    <property type="entry name" value="STAR-RELATED LIPID TRANSFER PROTEIN 9"/>
    <property type="match status" value="1"/>
</dbReference>
<keyword evidence="3 11" id="KW-0547">Nucleotide-binding</keyword>
<dbReference type="Pfam" id="PF00225">
    <property type="entry name" value="Kinesin"/>
    <property type="match status" value="1"/>
</dbReference>
<dbReference type="Proteomes" id="UP000318571">
    <property type="component" value="Chromosome 1"/>
</dbReference>
<feature type="binding site" evidence="11">
    <location>
        <begin position="116"/>
        <end position="123"/>
    </location>
    <ligand>
        <name>ATP</name>
        <dbReference type="ChEBI" id="CHEBI:30616"/>
    </ligand>
</feature>
<dbReference type="OMA" id="GFKMNGR"/>
<proteinExistence type="inferred from homology"/>
<evidence type="ECO:0000256" key="11">
    <source>
        <dbReference type="PROSITE-ProRule" id="PRU00283"/>
    </source>
</evidence>
<feature type="compositionally biased region" description="Polar residues" evidence="13">
    <location>
        <begin position="975"/>
        <end position="986"/>
    </location>
</feature>
<evidence type="ECO:0000256" key="2">
    <source>
        <dbReference type="ARBA" id="ARBA00022448"/>
    </source>
</evidence>
<dbReference type="Gene3D" id="2.60.200.20">
    <property type="match status" value="1"/>
</dbReference>
<dbReference type="InterPro" id="IPR035892">
    <property type="entry name" value="C2_domain_sf"/>
</dbReference>
<comment type="caution">
    <text evidence="15">The sequence shown here is derived from an EMBL/GenBank/DDBJ whole genome shotgun (WGS) entry which is preliminary data.</text>
</comment>
<dbReference type="GO" id="GO:0003777">
    <property type="term" value="F:microtubule motor activity"/>
    <property type="evidence" value="ECO:0007669"/>
    <property type="project" value="InterPro"/>
</dbReference>
<accession>A0A553NT75</accession>
<dbReference type="STRING" id="6832.A0A553NT75"/>
<keyword evidence="8 11" id="KW-0505">Motor protein</keyword>
<feature type="region of interest" description="Disordered" evidence="13">
    <location>
        <begin position="962"/>
        <end position="986"/>
    </location>
</feature>
<dbReference type="SUPFAM" id="SSF49879">
    <property type="entry name" value="SMAD/FHA domain"/>
    <property type="match status" value="1"/>
</dbReference>
<dbReference type="InterPro" id="IPR000253">
    <property type="entry name" value="FHA_dom"/>
</dbReference>
<name>A0A553NT75_TIGCA</name>
<sequence>MGQDGDGDIENVKVAVRVRPFNKREKDRRAKLIIGMNGNTTVITNPETKEDKKFAFDYSYWSFDGCKDRKDGYTESDKKSKNGDKFCDQNKVFNEIGRGILENAWKGLNSSLFAYGQTGSGKSWSVIGYGANKGIVPLLCEELFKEIKSRDGSNCVFEVKFSMLEIYNEVVHDLLDPKAGKKKGGLKVRQHPKKGFYADGLKEVVVGSYEEIVEKMDEGTVNRTVASTNMNATSSRAHTIVGINFVQISKNAAGKEMSKGAVINLVDLAGSERVDSTGATGDRLKEGAGINKSLSCLGNVIHALADEETGKKSRVPYRDSVLTKLLQNALGGNSKTVMIAAISPADINYDESLSTLRFADRAKQIKTKATVNEDQTEKMLRELKAENERLLLLLNGGKMNTQDVKDFTGKDVATVNEDQTEKMLRELKAENERLLLLLNGQDVKDFTGKDVVSKGDMESVKSQWEEELKASLAENAKNMEDMKRSYEEKLKAYTEHKTLHVDHARTKIDEKKKTVPHLYNLNVDPQLSGRIVHFVEKDSTEIGNQKGQTSDICMVGAGIHQEHAIIRNNKDKFTIKPKEKDCRILVNGTAIAGETDLDHNDRLVFGSTQTWLFQNPNEPGIDKKKYPPINFEFAQEEIAAKAGININQPGMGDGVLPEQLIECMPAVEEANSISEELDKRVKFEIMLISPEMLSKLKGKHEGFENHNMKSTTPEVCVKMKNLENGTEFIWPKEKFLNRLYLMKEMYSNYEEEEDEWDLPEENDPFQVDVNEEVLIGAVPVFLQTVAYMDVYCKYTMYLDDEKTETEKISFTPNPEFNHKKKFSFYPATQQLIDYLYNGCVNVELWGRQNVRKSAVAQRKGLSTKDMLKQDRGVFSKTANLMNGFQMNGRVVDPQKQSVIVELLLLKKTAARLQQKCDHVKTMLEHAESMNRSRISTHVVKAVYSANTDDQYRQAIKALEADVDGDDDSGHHSRPGSAQNSSVCVIL</sequence>
<keyword evidence="2" id="KW-0813">Transport</keyword>
<dbReference type="Pfam" id="PF12423">
    <property type="entry name" value="KIF1B"/>
    <property type="match status" value="1"/>
</dbReference>
<evidence type="ECO:0000256" key="9">
    <source>
        <dbReference type="ARBA" id="ARBA00054688"/>
    </source>
</evidence>
<evidence type="ECO:0000256" key="4">
    <source>
        <dbReference type="ARBA" id="ARBA00022840"/>
    </source>
</evidence>
<keyword evidence="16" id="KW-1185">Reference proteome</keyword>
<dbReference type="InterPro" id="IPR036961">
    <property type="entry name" value="Kinesin_motor_dom_sf"/>
</dbReference>